<comment type="caution">
    <text evidence="2">The sequence shown here is derived from an EMBL/GenBank/DDBJ whole genome shotgun (WGS) entry which is preliminary data.</text>
</comment>
<sequence>MASTSNSRKRNLTGKLLEQALEQWVEEDNEHEFSDVDDEVTDQNVTIEEKEHVESEISKVEEVEIETSSEGTNRSTNTPDSNRNCYRDSKDMQVLSEPFSTYDEGYTNNVQTERTPVATPLSKTISFMDSLSSPIPDIDKNKIKKKIFELNVLSNSLES</sequence>
<feature type="compositionally biased region" description="Polar residues" evidence="1">
    <location>
        <begin position="71"/>
        <end position="84"/>
    </location>
</feature>
<protein>
    <submittedName>
        <fullName evidence="2">(apollo) hypothetical protein</fullName>
    </submittedName>
</protein>
<proteinExistence type="predicted"/>
<dbReference type="Proteomes" id="UP000691718">
    <property type="component" value="Unassembled WGS sequence"/>
</dbReference>
<organism evidence="2 3">
    <name type="scientific">Parnassius apollo</name>
    <name type="common">Apollo butterfly</name>
    <name type="synonym">Papilio apollo</name>
    <dbReference type="NCBI Taxonomy" id="110799"/>
    <lineage>
        <taxon>Eukaryota</taxon>
        <taxon>Metazoa</taxon>
        <taxon>Ecdysozoa</taxon>
        <taxon>Arthropoda</taxon>
        <taxon>Hexapoda</taxon>
        <taxon>Insecta</taxon>
        <taxon>Pterygota</taxon>
        <taxon>Neoptera</taxon>
        <taxon>Endopterygota</taxon>
        <taxon>Lepidoptera</taxon>
        <taxon>Glossata</taxon>
        <taxon>Ditrysia</taxon>
        <taxon>Papilionoidea</taxon>
        <taxon>Papilionidae</taxon>
        <taxon>Parnassiinae</taxon>
        <taxon>Parnassini</taxon>
        <taxon>Parnassius</taxon>
        <taxon>Parnassius</taxon>
    </lineage>
</organism>
<dbReference type="AlphaFoldDB" id="A0A8S3Y3U3"/>
<name>A0A8S3Y3U3_PARAO</name>
<reference evidence="2" key="1">
    <citation type="submission" date="2021-04" db="EMBL/GenBank/DDBJ databases">
        <authorList>
            <person name="Tunstrom K."/>
        </authorList>
    </citation>
    <scope>NUCLEOTIDE SEQUENCE</scope>
</reference>
<evidence type="ECO:0000313" key="2">
    <source>
        <dbReference type="EMBL" id="CAG5052580.1"/>
    </source>
</evidence>
<accession>A0A8S3Y3U3</accession>
<dbReference type="EMBL" id="CAJQZP010001531">
    <property type="protein sequence ID" value="CAG5052580.1"/>
    <property type="molecule type" value="Genomic_DNA"/>
</dbReference>
<keyword evidence="3" id="KW-1185">Reference proteome</keyword>
<feature type="compositionally biased region" description="Basic and acidic residues" evidence="1">
    <location>
        <begin position="47"/>
        <end position="62"/>
    </location>
</feature>
<evidence type="ECO:0000256" key="1">
    <source>
        <dbReference type="SAM" id="MobiDB-lite"/>
    </source>
</evidence>
<evidence type="ECO:0000313" key="3">
    <source>
        <dbReference type="Proteomes" id="UP000691718"/>
    </source>
</evidence>
<feature type="region of interest" description="Disordered" evidence="1">
    <location>
        <begin position="47"/>
        <end position="88"/>
    </location>
</feature>
<gene>
    <name evidence="2" type="ORF">PAPOLLO_LOCUS25413</name>
</gene>